<protein>
    <submittedName>
        <fullName evidence="1">Uncharacterized protein</fullName>
    </submittedName>
</protein>
<organism evidence="1 2">
    <name type="scientific">Alteromonas naphthalenivorans</name>
    <dbReference type="NCBI Taxonomy" id="715451"/>
    <lineage>
        <taxon>Bacteria</taxon>
        <taxon>Pseudomonadati</taxon>
        <taxon>Pseudomonadota</taxon>
        <taxon>Gammaproteobacteria</taxon>
        <taxon>Alteromonadales</taxon>
        <taxon>Alteromonadaceae</taxon>
        <taxon>Alteromonas/Salinimonas group</taxon>
        <taxon>Alteromonas</taxon>
    </lineage>
</organism>
<reference evidence="1 2" key="1">
    <citation type="journal article" date="2011" name="J. Bacteriol.">
        <title>Complete genome sequence of the polycyclic aromatic hydrocarbon-degrading bacterium Alteromonas sp. strain SN2.</title>
        <authorList>
            <person name="Jin H.M."/>
            <person name="Jeong H."/>
            <person name="Moon E.J."/>
            <person name="Math R.K."/>
            <person name="Lee K."/>
            <person name="Kim H.J."/>
            <person name="Jeon C.O."/>
            <person name="Oh T.K."/>
            <person name="Kim J.F."/>
        </authorList>
    </citation>
    <scope>NUCLEOTIDE SEQUENCE [LARGE SCALE GENOMIC DNA]</scope>
    <source>
        <strain evidence="2">JCM 17741 / KACC 18427 / KCTC 11700BP / SN2</strain>
    </source>
</reference>
<name>F5Z6Y5_ALTNA</name>
<evidence type="ECO:0000313" key="1">
    <source>
        <dbReference type="EMBL" id="AEF05648.1"/>
    </source>
</evidence>
<keyword evidence="2" id="KW-1185">Reference proteome</keyword>
<dbReference type="Pfam" id="PF12101">
    <property type="entry name" value="DUF3577"/>
    <property type="match status" value="1"/>
</dbReference>
<accession>F5Z6Y5</accession>
<dbReference type="HOGENOM" id="CLU_056377_2_0_6"/>
<gene>
    <name evidence="1" type="ordered locus">ambt_20785</name>
</gene>
<dbReference type="KEGG" id="alt:ambt_20785"/>
<dbReference type="AlphaFoldDB" id="F5Z6Y5"/>
<dbReference type="InterPro" id="IPR021960">
    <property type="entry name" value="DUF3577"/>
</dbReference>
<sequence length="157" mass="17300">MSKTTQNEKTNSASAEEVRYFNEYANGIGYLNAIRDISGEGKPPRYAAQVSVIQGPADNVHYEYHDLIVGAETALGVILENREAIESDDTKVLIRFNMANPRAKAFIYKQGERAGELGSAIGGFLTRILTLKVNNELVYEDDRVFDDQSGSHQVANG</sequence>
<evidence type="ECO:0000313" key="2">
    <source>
        <dbReference type="Proteomes" id="UP000000683"/>
    </source>
</evidence>
<dbReference type="OrthoDB" id="6402776at2"/>
<proteinExistence type="predicted"/>
<dbReference type="Proteomes" id="UP000000683">
    <property type="component" value="Chromosome"/>
</dbReference>
<dbReference type="EMBL" id="CP002339">
    <property type="protein sequence ID" value="AEF05648.1"/>
    <property type="molecule type" value="Genomic_DNA"/>
</dbReference>
<dbReference type="eggNOG" id="ENOG502Z9W9">
    <property type="taxonomic scope" value="Bacteria"/>
</dbReference>
<dbReference type="RefSeq" id="WP_013786555.1">
    <property type="nucleotide sequence ID" value="NC_015554.1"/>
</dbReference>